<evidence type="ECO:0000313" key="2">
    <source>
        <dbReference type="EMBL" id="TWV20137.1"/>
    </source>
</evidence>
<dbReference type="Proteomes" id="UP000318052">
    <property type="component" value="Unassembled WGS sequence"/>
</dbReference>
<name>A0ABY3GU67_9ACTN</name>
<keyword evidence="1" id="KW-0812">Transmembrane</keyword>
<organism evidence="2 3">
    <name type="scientific">Streptomyces albidoflavus</name>
    <dbReference type="NCBI Taxonomy" id="1886"/>
    <lineage>
        <taxon>Bacteria</taxon>
        <taxon>Bacillati</taxon>
        <taxon>Actinomycetota</taxon>
        <taxon>Actinomycetes</taxon>
        <taxon>Kitasatosporales</taxon>
        <taxon>Streptomycetaceae</taxon>
        <taxon>Streptomyces</taxon>
        <taxon>Streptomyces albidoflavus group</taxon>
    </lineage>
</organism>
<dbReference type="RefSeq" id="WP_129845330.1">
    <property type="nucleotide sequence ID" value="NZ_PKLY01000014.1"/>
</dbReference>
<evidence type="ECO:0000256" key="1">
    <source>
        <dbReference type="SAM" id="Phobius"/>
    </source>
</evidence>
<accession>A0ABY3GU67</accession>
<protein>
    <submittedName>
        <fullName evidence="2">Uncharacterized protein</fullName>
    </submittedName>
</protein>
<proteinExistence type="predicted"/>
<comment type="caution">
    <text evidence="2">The sequence shown here is derived from an EMBL/GenBank/DDBJ whole genome shotgun (WGS) entry which is preliminary data.</text>
</comment>
<gene>
    <name evidence="2" type="ORF">FRZ02_23610</name>
</gene>
<reference evidence="3" key="1">
    <citation type="journal article" date="2019" name="Microbiol. Resour. Announc.">
        <title>Draft Genomic Sequences of Streptomyces misionensis and Streptomyces albidoflavus, bacteria applied for phytopathogen biocontrol.</title>
        <authorList>
            <person name="Pylro V."/>
            <person name="Dias A."/>
            <person name="Andreote F."/>
            <person name="Varani A."/>
            <person name="Andreote C."/>
            <person name="Bernardo E."/>
            <person name="Martins T."/>
        </authorList>
    </citation>
    <scope>NUCLEOTIDE SEQUENCE [LARGE SCALE GENOMIC DNA]</scope>
    <source>
        <strain evidence="3">77</strain>
    </source>
</reference>
<keyword evidence="3" id="KW-1185">Reference proteome</keyword>
<keyword evidence="1" id="KW-0472">Membrane</keyword>
<feature type="transmembrane region" description="Helical" evidence="1">
    <location>
        <begin position="62"/>
        <end position="81"/>
    </location>
</feature>
<sequence length="82" mass="9172">MNYTAYLAKGARKIKAAWTRRVKAVRMRRGGSGGLAGWSSWRKILSRLRFLRWALTVQALKGAAYAGGAMAIQIIAARFFIR</sequence>
<keyword evidence="1" id="KW-1133">Transmembrane helix</keyword>
<evidence type="ECO:0000313" key="3">
    <source>
        <dbReference type="Proteomes" id="UP000318052"/>
    </source>
</evidence>
<dbReference type="EMBL" id="VOGX01000052">
    <property type="protein sequence ID" value="TWV20137.1"/>
    <property type="molecule type" value="Genomic_DNA"/>
</dbReference>